<evidence type="ECO:0000313" key="19">
    <source>
        <dbReference type="EnsemblMetazoa" id="XP_022652851"/>
    </source>
</evidence>
<dbReference type="PANTHER" id="PTHR10909">
    <property type="entry name" value="ELECTRON TRANSPORT OXIDOREDUCTASE"/>
    <property type="match status" value="1"/>
</dbReference>
<comment type="subcellular location">
    <subcellularLocation>
        <location evidence="2">Peroxisome</location>
    </subcellularLocation>
</comment>
<dbReference type="FunFam" id="1.20.140.10:FF:000005">
    <property type="entry name" value="Acyl-coenzyme A oxidase"/>
    <property type="match status" value="1"/>
</dbReference>
<evidence type="ECO:0000256" key="5">
    <source>
        <dbReference type="ARBA" id="ARBA00022630"/>
    </source>
</evidence>
<dbReference type="Proteomes" id="UP000594260">
    <property type="component" value="Unplaced"/>
</dbReference>
<dbReference type="InterPro" id="IPR029320">
    <property type="entry name" value="Acyl-CoA_ox_N"/>
</dbReference>
<feature type="domain" description="Acyl-coenzyme A oxidase N-terminal" evidence="17">
    <location>
        <begin position="21"/>
        <end position="137"/>
    </location>
</feature>
<organism evidence="19 20">
    <name type="scientific">Varroa destructor</name>
    <name type="common">Honeybee mite</name>
    <dbReference type="NCBI Taxonomy" id="109461"/>
    <lineage>
        <taxon>Eukaryota</taxon>
        <taxon>Metazoa</taxon>
        <taxon>Ecdysozoa</taxon>
        <taxon>Arthropoda</taxon>
        <taxon>Chelicerata</taxon>
        <taxon>Arachnida</taxon>
        <taxon>Acari</taxon>
        <taxon>Parasitiformes</taxon>
        <taxon>Mesostigmata</taxon>
        <taxon>Gamasina</taxon>
        <taxon>Dermanyssoidea</taxon>
        <taxon>Varroidae</taxon>
        <taxon>Varroa</taxon>
    </lineage>
</organism>
<dbReference type="InterPro" id="IPR037069">
    <property type="entry name" value="AcylCoA_DH/ox_N_sf"/>
</dbReference>
<dbReference type="InParanoid" id="A0A7M7JMS4"/>
<dbReference type="GO" id="GO:0055088">
    <property type="term" value="P:lipid homeostasis"/>
    <property type="evidence" value="ECO:0007669"/>
    <property type="project" value="TreeGrafter"/>
</dbReference>
<dbReference type="InterPro" id="IPR012258">
    <property type="entry name" value="Acyl-CoA_oxidase"/>
</dbReference>
<proteinExistence type="inferred from homology"/>
<keyword evidence="8" id="KW-0276">Fatty acid metabolism</keyword>
<dbReference type="FunFam" id="1.20.140.10:FF:000013">
    <property type="entry name" value="Acyl-coenzyme A oxidase"/>
    <property type="match status" value="1"/>
</dbReference>
<evidence type="ECO:0000259" key="16">
    <source>
        <dbReference type="Pfam" id="PF01756"/>
    </source>
</evidence>
<keyword evidence="10" id="KW-0560">Oxidoreductase</keyword>
<evidence type="ECO:0000256" key="9">
    <source>
        <dbReference type="ARBA" id="ARBA00022840"/>
    </source>
</evidence>
<dbReference type="CTD" id="51"/>
<dbReference type="AlphaFoldDB" id="A0A7M7JMS4"/>
<keyword evidence="12" id="KW-0576">Peroxisome</keyword>
<comment type="pathway">
    <text evidence="3">Lipid metabolism; peroxisomal fatty acid beta-oxidation.</text>
</comment>
<feature type="domain" description="Acyl-CoA oxidase C-alpha1" evidence="18">
    <location>
        <begin position="279"/>
        <end position="440"/>
    </location>
</feature>
<evidence type="ECO:0000256" key="12">
    <source>
        <dbReference type="ARBA" id="ARBA00023140"/>
    </source>
</evidence>
<comment type="similarity">
    <text evidence="4 13">Belongs to the acyl-CoA oxidase family.</text>
</comment>
<dbReference type="EnsemblMetazoa" id="XM_022797116">
    <property type="protein sequence ID" value="XP_022652851"/>
    <property type="gene ID" value="LOC111246845"/>
</dbReference>
<feature type="binding site" evidence="15">
    <location>
        <position position="143"/>
    </location>
    <ligand>
        <name>FAD</name>
        <dbReference type="ChEBI" id="CHEBI:57692"/>
    </ligand>
</feature>
<dbReference type="PANTHER" id="PTHR10909:SF250">
    <property type="entry name" value="PEROXISOMAL ACYL-COENZYME A OXIDASE 1"/>
    <property type="match status" value="1"/>
</dbReference>
<dbReference type="GO" id="GO:0003997">
    <property type="term" value="F:acyl-CoA oxidase activity"/>
    <property type="evidence" value="ECO:0007669"/>
    <property type="project" value="InterPro"/>
</dbReference>
<dbReference type="SUPFAM" id="SSF56645">
    <property type="entry name" value="Acyl-CoA dehydrogenase NM domain-like"/>
    <property type="match status" value="1"/>
</dbReference>
<evidence type="ECO:0000256" key="10">
    <source>
        <dbReference type="ARBA" id="ARBA00023002"/>
    </source>
</evidence>
<dbReference type="RefSeq" id="XP_022652852.1">
    <property type="nucleotide sequence ID" value="XM_022797117.1"/>
</dbReference>
<dbReference type="InterPro" id="IPR046373">
    <property type="entry name" value="Acyl-CoA_Oxase/DH_mid-dom_sf"/>
</dbReference>
<keyword evidence="9" id="KW-0067">ATP-binding</keyword>
<dbReference type="GO" id="GO:0005504">
    <property type="term" value="F:fatty acid binding"/>
    <property type="evidence" value="ECO:0007669"/>
    <property type="project" value="TreeGrafter"/>
</dbReference>
<evidence type="ECO:0000256" key="8">
    <source>
        <dbReference type="ARBA" id="ARBA00022832"/>
    </source>
</evidence>
<dbReference type="FunFam" id="2.40.110.10:FF:000003">
    <property type="entry name" value="Acyl-coenzyme A oxidase"/>
    <property type="match status" value="1"/>
</dbReference>
<dbReference type="Pfam" id="PF01756">
    <property type="entry name" value="ACOX"/>
    <property type="match status" value="1"/>
</dbReference>
<dbReference type="PIRSF" id="PIRSF000168">
    <property type="entry name" value="Acyl-CoA_oxidase"/>
    <property type="match status" value="1"/>
</dbReference>
<evidence type="ECO:0000259" key="17">
    <source>
        <dbReference type="Pfam" id="PF14749"/>
    </source>
</evidence>
<dbReference type="Pfam" id="PF22924">
    <property type="entry name" value="ACOX_C_alpha1"/>
    <property type="match status" value="1"/>
</dbReference>
<keyword evidence="6" id="KW-0547">Nucleotide-binding</keyword>
<evidence type="ECO:0000256" key="11">
    <source>
        <dbReference type="ARBA" id="ARBA00023098"/>
    </source>
</evidence>
<evidence type="ECO:0000313" key="20">
    <source>
        <dbReference type="Proteomes" id="UP000594260"/>
    </source>
</evidence>
<dbReference type="InterPro" id="IPR036250">
    <property type="entry name" value="AcylCo_DH-like_C"/>
</dbReference>
<dbReference type="GO" id="GO:0071949">
    <property type="term" value="F:FAD binding"/>
    <property type="evidence" value="ECO:0007669"/>
    <property type="project" value="InterPro"/>
</dbReference>
<evidence type="ECO:0000256" key="15">
    <source>
        <dbReference type="PIRSR" id="PIRSR000168-2"/>
    </source>
</evidence>
<dbReference type="GO" id="GO:0005777">
    <property type="term" value="C:peroxisome"/>
    <property type="evidence" value="ECO:0007669"/>
    <property type="project" value="UniProtKB-SubCell"/>
</dbReference>
<dbReference type="Gene3D" id="1.20.140.10">
    <property type="entry name" value="Butyryl-CoA Dehydrogenase, subunit A, domain 3"/>
    <property type="match status" value="2"/>
</dbReference>
<evidence type="ECO:0000259" key="18">
    <source>
        <dbReference type="Pfam" id="PF22924"/>
    </source>
</evidence>
<dbReference type="GeneID" id="111246845"/>
<dbReference type="SUPFAM" id="SSF47203">
    <property type="entry name" value="Acyl-CoA dehydrogenase C-terminal domain-like"/>
    <property type="match status" value="2"/>
</dbReference>
<evidence type="ECO:0000256" key="4">
    <source>
        <dbReference type="ARBA" id="ARBA00006288"/>
    </source>
</evidence>
<dbReference type="OMA" id="AHAQYMV"/>
<dbReference type="RefSeq" id="XP_022652851.1">
    <property type="nucleotide sequence ID" value="XM_022797116.1"/>
</dbReference>
<dbReference type="Gene3D" id="1.10.540.10">
    <property type="entry name" value="Acyl-CoA dehydrogenase/oxidase, N-terminal domain"/>
    <property type="match status" value="1"/>
</dbReference>
<reference evidence="19" key="1">
    <citation type="submission" date="2021-01" db="UniProtKB">
        <authorList>
            <consortium name="EnsemblMetazoa"/>
        </authorList>
    </citation>
    <scope>IDENTIFICATION</scope>
</reference>
<dbReference type="InterPro" id="IPR055060">
    <property type="entry name" value="ACOX_C_alpha1"/>
</dbReference>
<comment type="cofactor">
    <cofactor evidence="1">
        <name>FAD</name>
        <dbReference type="ChEBI" id="CHEBI:57692"/>
    </cofactor>
</comment>
<feature type="active site" description="Proton acceptor" evidence="14">
    <location>
        <position position="425"/>
    </location>
</feature>
<dbReference type="FunFam" id="1.10.540.10:FF:000006">
    <property type="entry name" value="Acyl-coenzyme A oxidase"/>
    <property type="match status" value="1"/>
</dbReference>
<evidence type="ECO:0000256" key="14">
    <source>
        <dbReference type="PIRSR" id="PIRSR000168-1"/>
    </source>
</evidence>
<dbReference type="Gene3D" id="2.40.110.10">
    <property type="entry name" value="Butyryl-CoA Dehydrogenase, subunit A, domain 2"/>
    <property type="match status" value="1"/>
</dbReference>
<evidence type="ECO:0000256" key="6">
    <source>
        <dbReference type="ARBA" id="ARBA00022741"/>
    </source>
</evidence>
<dbReference type="InterPro" id="IPR009100">
    <property type="entry name" value="AcylCoA_DH/oxidase_NM_dom_sf"/>
</dbReference>
<dbReference type="GO" id="GO:0033540">
    <property type="term" value="P:fatty acid beta-oxidation using acyl-CoA oxidase"/>
    <property type="evidence" value="ECO:0007669"/>
    <property type="project" value="TreeGrafter"/>
</dbReference>
<feature type="binding site" evidence="15">
    <location>
        <position position="182"/>
    </location>
    <ligand>
        <name>FAD</name>
        <dbReference type="ChEBI" id="CHEBI:57692"/>
    </ligand>
</feature>
<keyword evidence="20" id="KW-1185">Reference proteome</keyword>
<dbReference type="EnsemblMetazoa" id="XM_022797117">
    <property type="protein sequence ID" value="XP_022652852"/>
    <property type="gene ID" value="LOC111246845"/>
</dbReference>
<evidence type="ECO:0000256" key="1">
    <source>
        <dbReference type="ARBA" id="ARBA00001974"/>
    </source>
</evidence>
<protein>
    <recommendedName>
        <fullName evidence="13">Acyl-coenzyme A oxidase</fullName>
    </recommendedName>
</protein>
<feature type="domain" description="Acyl-CoA oxidase C-terminal" evidence="16">
    <location>
        <begin position="481"/>
        <end position="658"/>
    </location>
</feature>
<evidence type="ECO:0000256" key="3">
    <source>
        <dbReference type="ARBA" id="ARBA00004846"/>
    </source>
</evidence>
<accession>A0A7M7JMS4</accession>
<dbReference type="OrthoDB" id="538336at2759"/>
<evidence type="ECO:0000256" key="13">
    <source>
        <dbReference type="PIRNR" id="PIRNR000168"/>
    </source>
</evidence>
<dbReference type="FunCoup" id="A0A7M7JMS4">
    <property type="interactions" value="1460"/>
</dbReference>
<evidence type="ECO:0000256" key="2">
    <source>
        <dbReference type="ARBA" id="ARBA00004275"/>
    </source>
</evidence>
<name>A0A7M7JMS4_VARDE</name>
<dbReference type="GO" id="GO:0005524">
    <property type="term" value="F:ATP binding"/>
    <property type="evidence" value="ECO:0007669"/>
    <property type="project" value="UniProtKB-KW"/>
</dbReference>
<keyword evidence="7 13" id="KW-0274">FAD</keyword>
<evidence type="ECO:0000256" key="7">
    <source>
        <dbReference type="ARBA" id="ARBA00022827"/>
    </source>
</evidence>
<dbReference type="InterPro" id="IPR002655">
    <property type="entry name" value="Acyl-CoA_oxidase_C"/>
</dbReference>
<keyword evidence="11" id="KW-0443">Lipid metabolism</keyword>
<sequence length="662" mass="74281">MNRKRPVCEELVKERSKATFNTQELTYLLDGGKEKTQRRKELEKLFHDDPQFHDQVPSVYLSHEEAYENALSKTLKIYQKALDLSDPREILTVADAILHDATPVHVHFVMFVPALMGHASEEQQARWLPDALTMRIIGSYAQTELGHGTFIRGLETTATYDEETQEFVLETPKLSSIKWWPGSLGKTANHAVVMAKLYTKGEGHGIHPFMVQLRNLETHEPLPGINVGEIGPKMGLRSADNGFLKLDKVRIPRENMLMKNAQISPDGTYHKPASDKLNYGTMVFVRVLLLDMLAFNISRAVTIATRYSAVRRQSEIVAGAGETQILDYQAQRYKLFPLIALSHVLRGMFAILMEMYKQANTDLERGVLDTLPELHAISSGLKALCSDMASRGIETCRLACGGHGYLLVSGLPRLYATTVAACTYEGENTVLYLQTSRFLLKCLTGQHKLGDSSQLKFLLDPNAPSVTRFNTELYGLDGASHLVQFYAAAAYRELRSVDTKLKRLQETDSLSADNAWNSSQVDLCRAAQACIQYYLAKNYVQWVSRSQVTPELRLVLAQLAQLYLLHGIYEHHGRFLQVGLSAEDLTAISSLITRLLDDLRPNAVPLVDSFDLHDMVLASALGSYDGQVYERMYECALQAPLNSKQVVDAYGKYLEPLFKNKL</sequence>
<keyword evidence="5 13" id="KW-0285">Flavoprotein</keyword>
<dbReference type="KEGG" id="vde:111246845"/>
<dbReference type="Pfam" id="PF14749">
    <property type="entry name" value="Acyl-CoA_ox_N"/>
    <property type="match status" value="1"/>
</dbReference>